<comment type="caution">
    <text evidence="3">The sequence shown here is derived from an EMBL/GenBank/DDBJ whole genome shotgun (WGS) entry which is preliminary data.</text>
</comment>
<protein>
    <submittedName>
        <fullName evidence="3">Uncharacterized protein</fullName>
    </submittedName>
</protein>
<feature type="compositionally biased region" description="Polar residues" evidence="2">
    <location>
        <begin position="435"/>
        <end position="444"/>
    </location>
</feature>
<feature type="coiled-coil region" evidence="1">
    <location>
        <begin position="370"/>
        <end position="411"/>
    </location>
</feature>
<feature type="compositionally biased region" description="Polar residues" evidence="2">
    <location>
        <begin position="10"/>
        <end position="21"/>
    </location>
</feature>
<feature type="compositionally biased region" description="Polar residues" evidence="2">
    <location>
        <begin position="265"/>
        <end position="285"/>
    </location>
</feature>
<evidence type="ECO:0000256" key="2">
    <source>
        <dbReference type="SAM" id="MobiDB-lite"/>
    </source>
</evidence>
<sequence length="1380" mass="157379">MVYALRSRGTDSQNKILSSTKPKAPSAIQNRKKAVRSHKTQPVPATKVPVKTTSKTTAASKESPPKSTPRPSRRFSSKENAIPEAVLIEEPTAARTAMIIDTQHHHKHHILDGKDHHVCENDGVDRHHVWYKEFEPNKNILSKSMLVLETAMNEEAPPSGLPPPPQQQQRQRRPSQPREHSTEFYATRTEPPLIIHVNASEPSAQFLDGADHHVPEMDGLDRHHIRYPDYDLGASRDTSQNHHNSTQATGTRKKKSLSLGDIWSHQESPSKVAKQSRTSTASQAAHTAEASPSGYDPTERSAARTRITRRHSVAAPVPLGVLPITRASRRTSRLASVDIVMSRPSTGEGGSTKTLPSAQQRATKANQLQALRLSTRLDSLKKKLAERQHELQQYRTRIKSLEGEHRKTETLGHQLDTMRKKLQEKGLALKDAQKSQRQLTQGGTKSEKKHHEEIARLEQEIEQREEQLEAVKQSLQELGEYRERVPALTTEVDDLHDQVRALEKHMSDLEDALMEREGYVIENEELQRQVDELKSELVEKQTEVLELESRQSNEQRHVESEELTLLRGQVEDLQTRLSVKELAAQKTKERTELEMFKMNSAVGTLRIEALALQQQLKTQDSNMINMAKEKEKSLVDLDELHHQNQELMDEIRRLENAFSSLREEATETLPTTGSEAQSQEIMALKSLMNQKEKALERAKAALRGLQSPRRREASSSSAAGGKAAQERQKRVQAAEDKVMHLDREVQEITRQWATAKSSSSSKEQETLETLSSDSKEGVHRIESLCKQVAGLKVQLQDRTQAAEAEVEEREDEIHRLKKQLQVWQDHEEGWVFKTSDMSKEIIKEKSLIHNKEKSIQELQQKLTIQLQEIGRLNSAVREARSELNTNQQKTTSDSESTHLALTQAFEEQRSRFEAQILELERLNTDLRGKVEKEHLQDMHELDLASQVNELLLWQQTANAQNKEWEETMTRFENERERQTNTLTSTEQELNQLRSQLQEANEWRQRALEQAEKLSGMVTRLEKNQKMLQNVAVAHDKSEGLKVEVINDMKGHIQSLESAKLGLEMEIEAKEKENGELEERLQNQKVNWQMYSSRTKKELLAMETTIQTLNTRIVESDKSLVEDRVAISKLRSSFELAKASLATELEKNQALESIHLVEYEKQGDQEKKLVEITLQCQQAQQRVQELEQQLQESQTQTQKTQQVFQETYAQLLTSQTQMGAMVPAELVSHAACVARAEAAETESVKLVAHLAQVTSMLEQKELQWTDTEEQYRRQVESDTLERQKDQTMIQVLEQTRDQLQKELDEAKTRKENEIPTAQELKAMLAQQNSGLTKDAEQELEKLGSLEAEIKSRAKAIEENIQIVRSRLDSGAFLEHDLASAH</sequence>
<feature type="region of interest" description="Disordered" evidence="2">
    <location>
        <begin position="701"/>
        <end position="733"/>
    </location>
</feature>
<feature type="region of interest" description="Disordered" evidence="2">
    <location>
        <begin position="229"/>
        <end position="305"/>
    </location>
</feature>
<feature type="compositionally biased region" description="Basic and acidic residues" evidence="2">
    <location>
        <begin position="724"/>
        <end position="733"/>
    </location>
</feature>
<feature type="compositionally biased region" description="Low complexity" evidence="2">
    <location>
        <begin position="714"/>
        <end position="723"/>
    </location>
</feature>
<feature type="region of interest" description="Disordered" evidence="2">
    <location>
        <begin position="1"/>
        <end position="84"/>
    </location>
</feature>
<feature type="coiled-coil region" evidence="1">
    <location>
        <begin position="792"/>
        <end position="875"/>
    </location>
</feature>
<keyword evidence="4" id="KW-1185">Reference proteome</keyword>
<feature type="region of interest" description="Disordered" evidence="2">
    <location>
        <begin position="751"/>
        <end position="774"/>
    </location>
</feature>
<gene>
    <name evidence="3" type="ORF">BGW38_001396</name>
</gene>
<feature type="coiled-coil region" evidence="1">
    <location>
        <begin position="954"/>
        <end position="1023"/>
    </location>
</feature>
<dbReference type="Proteomes" id="UP000780801">
    <property type="component" value="Unassembled WGS sequence"/>
</dbReference>
<feature type="coiled-coil region" evidence="1">
    <location>
        <begin position="1052"/>
        <end position="1086"/>
    </location>
</feature>
<feature type="coiled-coil region" evidence="1">
    <location>
        <begin position="1281"/>
        <end position="1347"/>
    </location>
</feature>
<evidence type="ECO:0000313" key="3">
    <source>
        <dbReference type="EMBL" id="KAF9585642.1"/>
    </source>
</evidence>
<feature type="region of interest" description="Disordered" evidence="2">
    <location>
        <begin position="154"/>
        <end position="192"/>
    </location>
</feature>
<reference evidence="3" key="1">
    <citation type="journal article" date="2020" name="Fungal Divers.">
        <title>Resolving the Mortierellaceae phylogeny through synthesis of multi-gene phylogenetics and phylogenomics.</title>
        <authorList>
            <person name="Vandepol N."/>
            <person name="Liber J."/>
            <person name="Desiro A."/>
            <person name="Na H."/>
            <person name="Kennedy M."/>
            <person name="Barry K."/>
            <person name="Grigoriev I.V."/>
            <person name="Miller A.N."/>
            <person name="O'Donnell K."/>
            <person name="Stajich J.E."/>
            <person name="Bonito G."/>
        </authorList>
    </citation>
    <scope>NUCLEOTIDE SEQUENCE</scope>
    <source>
        <strain evidence="3">KOD1015</strain>
    </source>
</reference>
<evidence type="ECO:0000313" key="4">
    <source>
        <dbReference type="Proteomes" id="UP000780801"/>
    </source>
</evidence>
<evidence type="ECO:0000256" key="1">
    <source>
        <dbReference type="SAM" id="Coils"/>
    </source>
</evidence>
<accession>A0A9P6KI66</accession>
<organism evidence="3 4">
    <name type="scientific">Lunasporangiospora selenospora</name>
    <dbReference type="NCBI Taxonomy" id="979761"/>
    <lineage>
        <taxon>Eukaryota</taxon>
        <taxon>Fungi</taxon>
        <taxon>Fungi incertae sedis</taxon>
        <taxon>Mucoromycota</taxon>
        <taxon>Mortierellomycotina</taxon>
        <taxon>Mortierellomycetes</taxon>
        <taxon>Mortierellales</taxon>
        <taxon>Mortierellaceae</taxon>
        <taxon>Lunasporangiospora</taxon>
    </lineage>
</organism>
<feature type="compositionally biased region" description="Basic residues" evidence="2">
    <location>
        <begin position="30"/>
        <end position="39"/>
    </location>
</feature>
<dbReference type="OrthoDB" id="2439541at2759"/>
<feature type="compositionally biased region" description="Polar residues" evidence="2">
    <location>
        <begin position="236"/>
        <end position="250"/>
    </location>
</feature>
<keyword evidence="1" id="KW-0175">Coiled coil</keyword>
<feature type="coiled-coil region" evidence="1">
    <location>
        <begin position="902"/>
        <end position="929"/>
    </location>
</feature>
<feature type="compositionally biased region" description="Polar residues" evidence="2">
    <location>
        <begin position="751"/>
        <end position="772"/>
    </location>
</feature>
<feature type="region of interest" description="Disordered" evidence="2">
    <location>
        <begin position="428"/>
        <end position="451"/>
    </location>
</feature>
<feature type="coiled-coil region" evidence="1">
    <location>
        <begin position="1168"/>
        <end position="1202"/>
    </location>
</feature>
<name>A0A9P6KI66_9FUNG</name>
<dbReference type="EMBL" id="JAABOA010000144">
    <property type="protein sequence ID" value="KAF9585642.1"/>
    <property type="molecule type" value="Genomic_DNA"/>
</dbReference>
<feature type="compositionally biased region" description="Low complexity" evidence="2">
    <location>
        <begin position="40"/>
        <end position="62"/>
    </location>
</feature>
<proteinExistence type="predicted"/>